<organism evidence="1 2">
    <name type="scientific">Bacillus phage 056SW001B</name>
    <dbReference type="NCBI Taxonomy" id="2601663"/>
    <lineage>
        <taxon>Viruses</taxon>
        <taxon>Duplodnaviria</taxon>
        <taxon>Heunggongvirae</taxon>
        <taxon>Uroviricota</taxon>
        <taxon>Caudoviricetes</taxon>
        <taxon>Ehrlichviridae</taxon>
        <taxon>Gettysburgvirus</taxon>
        <taxon>Gettysburgvirus gv056SW001B</taxon>
    </lineage>
</organism>
<evidence type="ECO:0000313" key="2">
    <source>
        <dbReference type="Proteomes" id="UP000326637"/>
    </source>
</evidence>
<proteinExistence type="predicted"/>
<evidence type="ECO:0000313" key="1">
    <source>
        <dbReference type="EMBL" id="QFR56468.1"/>
    </source>
</evidence>
<gene>
    <name evidence="1" type="primary">2</name>
    <name evidence="1" type="ORF">056SW001B_2</name>
</gene>
<sequence length="82" mass="9454">MSIENHLYKLIDELYDDVAVKSLHTTSRNNYNICIGQAITLDHLLIKCFTTETASGEVYKALKQMLVICRTLNIDSSKEKFW</sequence>
<dbReference type="Proteomes" id="UP000326637">
    <property type="component" value="Segment"/>
</dbReference>
<dbReference type="EMBL" id="MN176230">
    <property type="protein sequence ID" value="QFR56468.1"/>
    <property type="molecule type" value="Genomic_DNA"/>
</dbReference>
<protein>
    <submittedName>
        <fullName evidence="1">Uncharacterized protein</fullName>
    </submittedName>
</protein>
<keyword evidence="2" id="KW-1185">Reference proteome</keyword>
<accession>A0A5P8PIA6</accession>
<reference evidence="1 2" key="1">
    <citation type="submission" date="2019-07" db="EMBL/GenBank/DDBJ databases">
        <authorList>
            <person name="Krukonis G.P."/>
            <person name="Delesalle V.A."/>
        </authorList>
    </citation>
    <scope>NUCLEOTIDE SEQUENCE [LARGE SCALE GENOMIC DNA]</scope>
</reference>
<name>A0A5P8PIA6_9CAUD</name>